<dbReference type="GO" id="GO:0010608">
    <property type="term" value="P:post-transcriptional regulation of gene expression"/>
    <property type="evidence" value="ECO:0007669"/>
    <property type="project" value="TreeGrafter"/>
</dbReference>
<feature type="domain" description="PUM-HD" evidence="1">
    <location>
        <begin position="1"/>
        <end position="155"/>
    </location>
</feature>
<dbReference type="InterPro" id="IPR011989">
    <property type="entry name" value="ARM-like"/>
</dbReference>
<dbReference type="PANTHER" id="PTHR12537">
    <property type="entry name" value="RNA BINDING PROTEIN PUMILIO-RELATED"/>
    <property type="match status" value="1"/>
</dbReference>
<dbReference type="PROSITE" id="PS50303">
    <property type="entry name" value="PUM_HD"/>
    <property type="match status" value="1"/>
</dbReference>
<dbReference type="PANTHER" id="PTHR12537:SF166">
    <property type="entry name" value="PUMILIO HOMOLOG 18-RELATED"/>
    <property type="match status" value="1"/>
</dbReference>
<protein>
    <recommendedName>
        <fullName evidence="1">PUM-HD domain-containing protein</fullName>
    </recommendedName>
</protein>
<evidence type="ECO:0000313" key="2">
    <source>
        <dbReference type="EMBL" id="KAG2311017.1"/>
    </source>
</evidence>
<comment type="caution">
    <text evidence="2">The sequence shown here is derived from an EMBL/GenBank/DDBJ whole genome shotgun (WGS) entry which is preliminary data.</text>
</comment>
<dbReference type="InterPro" id="IPR033133">
    <property type="entry name" value="PUM-HD"/>
</dbReference>
<dbReference type="InterPro" id="IPR016024">
    <property type="entry name" value="ARM-type_fold"/>
</dbReference>
<dbReference type="SUPFAM" id="SSF48371">
    <property type="entry name" value="ARM repeat"/>
    <property type="match status" value="1"/>
</dbReference>
<dbReference type="Proteomes" id="UP000886595">
    <property type="component" value="Unassembled WGS sequence"/>
</dbReference>
<evidence type="ECO:0000313" key="3">
    <source>
        <dbReference type="Proteomes" id="UP000886595"/>
    </source>
</evidence>
<proteinExistence type="predicted"/>
<organism evidence="2 3">
    <name type="scientific">Brassica carinata</name>
    <name type="common">Ethiopian mustard</name>
    <name type="synonym">Abyssinian cabbage</name>
    <dbReference type="NCBI Taxonomy" id="52824"/>
    <lineage>
        <taxon>Eukaryota</taxon>
        <taxon>Viridiplantae</taxon>
        <taxon>Streptophyta</taxon>
        <taxon>Embryophyta</taxon>
        <taxon>Tracheophyta</taxon>
        <taxon>Spermatophyta</taxon>
        <taxon>Magnoliopsida</taxon>
        <taxon>eudicotyledons</taxon>
        <taxon>Gunneridae</taxon>
        <taxon>Pentapetalae</taxon>
        <taxon>rosids</taxon>
        <taxon>malvids</taxon>
        <taxon>Brassicales</taxon>
        <taxon>Brassicaceae</taxon>
        <taxon>Brassiceae</taxon>
        <taxon>Brassica</taxon>
    </lineage>
</organism>
<evidence type="ECO:0000259" key="1">
    <source>
        <dbReference type="PROSITE" id="PS50303"/>
    </source>
</evidence>
<name>A0A8X8ATC1_BRACI</name>
<sequence>MYEHFFHHTLDIARNQYDCIALNEFITDADDHFYRNLLLGVVERNTLFLSNDPSGNFVVQHVLKLHDLRCTFNVAAGLRGHCIDLSFKKYESYIVEKLLEVEESMAVPVLEFLECDGDRLMRLARNEFGNFVVFKAMKVTQEMSREINTICPFLS</sequence>
<reference evidence="2 3" key="1">
    <citation type="submission" date="2020-02" db="EMBL/GenBank/DDBJ databases">
        <authorList>
            <person name="Ma Q."/>
            <person name="Huang Y."/>
            <person name="Song X."/>
            <person name="Pei D."/>
        </authorList>
    </citation>
    <scope>NUCLEOTIDE SEQUENCE [LARGE SCALE GENOMIC DNA]</scope>
    <source>
        <strain evidence="2">Sxm20200214</strain>
        <tissue evidence="2">Leaf</tissue>
    </source>
</reference>
<dbReference type="Gene3D" id="1.25.10.10">
    <property type="entry name" value="Leucine-rich Repeat Variant"/>
    <property type="match status" value="1"/>
</dbReference>
<dbReference type="EMBL" id="JAAMPC010000005">
    <property type="protein sequence ID" value="KAG2311017.1"/>
    <property type="molecule type" value="Genomic_DNA"/>
</dbReference>
<keyword evidence="3" id="KW-1185">Reference proteome</keyword>
<dbReference type="GO" id="GO:0003729">
    <property type="term" value="F:mRNA binding"/>
    <property type="evidence" value="ECO:0007669"/>
    <property type="project" value="TreeGrafter"/>
</dbReference>
<gene>
    <name evidence="2" type="ORF">Bca52824_022574</name>
</gene>
<accession>A0A8X8ATC1</accession>
<dbReference type="OrthoDB" id="668540at2759"/>
<dbReference type="GO" id="GO:0005737">
    <property type="term" value="C:cytoplasm"/>
    <property type="evidence" value="ECO:0007669"/>
    <property type="project" value="TreeGrafter"/>
</dbReference>
<dbReference type="AlphaFoldDB" id="A0A8X8ATC1"/>